<dbReference type="Gene3D" id="3.90.550.10">
    <property type="entry name" value="Spore Coat Polysaccharide Biosynthesis Protein SpsA, Chain A"/>
    <property type="match status" value="1"/>
</dbReference>
<evidence type="ECO:0000256" key="9">
    <source>
        <dbReference type="ARBA" id="ARBA00023136"/>
    </source>
</evidence>
<evidence type="ECO:0000256" key="2">
    <source>
        <dbReference type="ARBA" id="ARBA00007706"/>
    </source>
</evidence>
<dbReference type="GO" id="GO:0042285">
    <property type="term" value="F:xylosyltransferase activity"/>
    <property type="evidence" value="ECO:0007669"/>
    <property type="project" value="TreeGrafter"/>
</dbReference>
<dbReference type="PANTHER" id="PTHR10896:SF59">
    <property type="entry name" value="BETA-1,4-XYLOSYLTRANSFERASE IRX9"/>
    <property type="match status" value="1"/>
</dbReference>
<dbReference type="GO" id="GO:0000139">
    <property type="term" value="C:Golgi membrane"/>
    <property type="evidence" value="ECO:0007669"/>
    <property type="project" value="UniProtKB-SubCell"/>
</dbReference>
<keyword evidence="7 12" id="KW-1133">Transmembrane helix</keyword>
<evidence type="ECO:0000256" key="5">
    <source>
        <dbReference type="ARBA" id="ARBA00022692"/>
    </source>
</evidence>
<accession>A0A0E0GUT5</accession>
<dbReference type="AlphaFoldDB" id="A0A0E0GUT5"/>
<keyword evidence="6 12" id="KW-0735">Signal-anchor</keyword>
<evidence type="ECO:0000256" key="12">
    <source>
        <dbReference type="RuleBase" id="RU363127"/>
    </source>
</evidence>
<keyword evidence="10" id="KW-0325">Glycoprotein</keyword>
<comment type="function">
    <text evidence="12">Involved in the synthesis of glucuronoxylan hemicellulose in secondary cell walls.</text>
</comment>
<dbReference type="GO" id="GO:0071555">
    <property type="term" value="P:cell wall organization"/>
    <property type="evidence" value="ECO:0007669"/>
    <property type="project" value="UniProtKB-KW"/>
</dbReference>
<dbReference type="Gramene" id="ONIVA03G38380.2">
    <property type="protein sequence ID" value="ONIVA03G38380.2"/>
    <property type="gene ID" value="ONIVA03G38380"/>
</dbReference>
<dbReference type="GO" id="GO:0015018">
    <property type="term" value="F:galactosylgalactosylxylosylprotein 3-beta-glucuronosyltransferase activity"/>
    <property type="evidence" value="ECO:0007669"/>
    <property type="project" value="InterPro"/>
</dbReference>
<dbReference type="EC" id="2.4.-.-" evidence="12"/>
<reference evidence="13" key="2">
    <citation type="submission" date="2018-04" db="EMBL/GenBank/DDBJ databases">
        <title>OnivRS2 (Oryza nivara Reference Sequence Version 2).</title>
        <authorList>
            <person name="Zhang J."/>
            <person name="Kudrna D."/>
            <person name="Lee S."/>
            <person name="Talag J."/>
            <person name="Rajasekar S."/>
            <person name="Welchert J."/>
            <person name="Hsing Y.-I."/>
            <person name="Wing R.A."/>
        </authorList>
    </citation>
    <scope>NUCLEOTIDE SEQUENCE [LARGE SCALE GENOMIC DNA]</scope>
    <source>
        <strain evidence="13">SL10</strain>
    </source>
</reference>
<evidence type="ECO:0000256" key="1">
    <source>
        <dbReference type="ARBA" id="ARBA00004323"/>
    </source>
</evidence>
<dbReference type="GO" id="GO:0010417">
    <property type="term" value="P:glucuronoxylan biosynthetic process"/>
    <property type="evidence" value="ECO:0007669"/>
    <property type="project" value="TreeGrafter"/>
</dbReference>
<evidence type="ECO:0000256" key="7">
    <source>
        <dbReference type="ARBA" id="ARBA00022989"/>
    </source>
</evidence>
<protein>
    <recommendedName>
        <fullName evidence="12">Glycosyltransferases</fullName>
        <ecNumber evidence="12">2.4.-.-</ecNumber>
    </recommendedName>
</protein>
<keyword evidence="8 12" id="KW-0333">Golgi apparatus</keyword>
<keyword evidence="3" id="KW-0328">Glycosyltransferase</keyword>
<evidence type="ECO:0000256" key="11">
    <source>
        <dbReference type="ARBA" id="ARBA00023316"/>
    </source>
</evidence>
<dbReference type="InterPro" id="IPR005027">
    <property type="entry name" value="Glyco_trans_43"/>
</dbReference>
<evidence type="ECO:0000313" key="14">
    <source>
        <dbReference type="Proteomes" id="UP000006591"/>
    </source>
</evidence>
<evidence type="ECO:0000256" key="4">
    <source>
        <dbReference type="ARBA" id="ARBA00022679"/>
    </source>
</evidence>
<dbReference type="InterPro" id="IPR029044">
    <property type="entry name" value="Nucleotide-diphossugar_trans"/>
</dbReference>
<keyword evidence="11 12" id="KW-0961">Cell wall biogenesis/degradation</keyword>
<keyword evidence="5 12" id="KW-0812">Transmembrane</keyword>
<organism evidence="13">
    <name type="scientific">Oryza nivara</name>
    <name type="common">Indian wild rice</name>
    <name type="synonym">Oryza sativa f. spontanea</name>
    <dbReference type="NCBI Taxonomy" id="4536"/>
    <lineage>
        <taxon>Eukaryota</taxon>
        <taxon>Viridiplantae</taxon>
        <taxon>Streptophyta</taxon>
        <taxon>Embryophyta</taxon>
        <taxon>Tracheophyta</taxon>
        <taxon>Spermatophyta</taxon>
        <taxon>Magnoliopsida</taxon>
        <taxon>Liliopsida</taxon>
        <taxon>Poales</taxon>
        <taxon>Poaceae</taxon>
        <taxon>BOP clade</taxon>
        <taxon>Oryzoideae</taxon>
        <taxon>Oryzeae</taxon>
        <taxon>Oryzinae</taxon>
        <taxon>Oryza</taxon>
    </lineage>
</organism>
<evidence type="ECO:0000256" key="10">
    <source>
        <dbReference type="ARBA" id="ARBA00023180"/>
    </source>
</evidence>
<feature type="transmembrane region" description="Helical" evidence="12">
    <location>
        <begin position="12"/>
        <end position="38"/>
    </location>
</feature>
<evidence type="ECO:0000313" key="13">
    <source>
        <dbReference type="EnsemblPlants" id="ONIVA03G38380.2"/>
    </source>
</evidence>
<dbReference type="OMA" id="QHKCTAG"/>
<keyword evidence="4 12" id="KW-0808">Transferase</keyword>
<sequence>MKFFAAPAGRAGLGAVVLVAASRCPLFSFFALLVLLLFQPHHQLAASHVAVNQQVSLVPDAAAAKAAGVGNGAVVDVGDEEEEGSVSRWMLIVVTTMRSGGRERRRRNAALAHVEKHYFSGVVHFADAAGVYDAHFFDKIRQTESEALAGAWSLQHKCTAGERERAGAAARAHLPLLFLHDRDQRRLQ</sequence>
<dbReference type="PANTHER" id="PTHR10896">
    <property type="entry name" value="GALACTOSYLGALACTOSYLXYLOSYLPROTEIN 3-BETA-GLUCURONOSYLTRANSFERASE BETA-1,3-GLUCURONYLTRANSFERASE"/>
    <property type="match status" value="1"/>
</dbReference>
<comment type="subcellular location">
    <subcellularLocation>
        <location evidence="1 12">Golgi apparatus membrane</location>
        <topology evidence="1 12">Single-pass type II membrane protein</topology>
    </subcellularLocation>
</comment>
<name>A0A0E0GUT5_ORYNI</name>
<reference evidence="13" key="1">
    <citation type="submission" date="2015-04" db="UniProtKB">
        <authorList>
            <consortium name="EnsemblPlants"/>
        </authorList>
    </citation>
    <scope>IDENTIFICATION</scope>
    <source>
        <strain evidence="13">SL10</strain>
    </source>
</reference>
<proteinExistence type="inferred from homology"/>
<dbReference type="Pfam" id="PF03360">
    <property type="entry name" value="Glyco_transf_43"/>
    <property type="match status" value="1"/>
</dbReference>
<evidence type="ECO:0000256" key="3">
    <source>
        <dbReference type="ARBA" id="ARBA00022676"/>
    </source>
</evidence>
<evidence type="ECO:0000256" key="6">
    <source>
        <dbReference type="ARBA" id="ARBA00022968"/>
    </source>
</evidence>
<keyword evidence="14" id="KW-1185">Reference proteome</keyword>
<evidence type="ECO:0000256" key="8">
    <source>
        <dbReference type="ARBA" id="ARBA00023034"/>
    </source>
</evidence>
<dbReference type="Proteomes" id="UP000006591">
    <property type="component" value="Chromosome 3"/>
</dbReference>
<dbReference type="SUPFAM" id="SSF53448">
    <property type="entry name" value="Nucleotide-diphospho-sugar transferases"/>
    <property type="match status" value="1"/>
</dbReference>
<dbReference type="EnsemblPlants" id="ONIVA03G38380.2">
    <property type="protein sequence ID" value="ONIVA03G38380.2"/>
    <property type="gene ID" value="ONIVA03G38380"/>
</dbReference>
<keyword evidence="9 12" id="KW-0472">Membrane</keyword>
<dbReference type="STRING" id="4536.A0A0E0GUT5"/>
<dbReference type="GO" id="GO:0009834">
    <property type="term" value="P:plant-type secondary cell wall biogenesis"/>
    <property type="evidence" value="ECO:0007669"/>
    <property type="project" value="TreeGrafter"/>
</dbReference>
<comment type="similarity">
    <text evidence="2 12">Belongs to the glycosyltransferase 43 family.</text>
</comment>